<reference evidence="3" key="1">
    <citation type="submission" date="2021-05" db="EMBL/GenBank/DDBJ databases">
        <authorList>
            <person name="Arsene-Ploetze F."/>
        </authorList>
    </citation>
    <scope>NUCLEOTIDE SEQUENCE</scope>
    <source>
        <strain evidence="3">DSM 42138</strain>
    </source>
</reference>
<protein>
    <recommendedName>
        <fullName evidence="5">Lipoprotein</fullName>
    </recommendedName>
</protein>
<accession>A0A9W4DX06</accession>
<comment type="caution">
    <text evidence="3">The sequence shown here is derived from an EMBL/GenBank/DDBJ whole genome shotgun (WGS) entry which is preliminary data.</text>
</comment>
<evidence type="ECO:0000256" key="2">
    <source>
        <dbReference type="SAM" id="SignalP"/>
    </source>
</evidence>
<proteinExistence type="predicted"/>
<feature type="compositionally biased region" description="Basic and acidic residues" evidence="1">
    <location>
        <begin position="164"/>
        <end position="180"/>
    </location>
</feature>
<feature type="signal peptide" evidence="2">
    <location>
        <begin position="1"/>
        <end position="28"/>
    </location>
</feature>
<evidence type="ECO:0000256" key="1">
    <source>
        <dbReference type="SAM" id="MobiDB-lite"/>
    </source>
</evidence>
<name>A0A9W4DX06_9ACTN</name>
<dbReference type="Proteomes" id="UP001152519">
    <property type="component" value="Unassembled WGS sequence"/>
</dbReference>
<evidence type="ECO:0000313" key="4">
    <source>
        <dbReference type="Proteomes" id="UP001152519"/>
    </source>
</evidence>
<organism evidence="3 4">
    <name type="scientific">Actinacidiphila cocklensis</name>
    <dbReference type="NCBI Taxonomy" id="887465"/>
    <lineage>
        <taxon>Bacteria</taxon>
        <taxon>Bacillati</taxon>
        <taxon>Actinomycetota</taxon>
        <taxon>Actinomycetes</taxon>
        <taxon>Kitasatosporales</taxon>
        <taxon>Streptomycetaceae</taxon>
        <taxon>Actinacidiphila</taxon>
    </lineage>
</organism>
<keyword evidence="4" id="KW-1185">Reference proteome</keyword>
<dbReference type="PROSITE" id="PS51257">
    <property type="entry name" value="PROKAR_LIPOPROTEIN"/>
    <property type="match status" value="1"/>
</dbReference>
<evidence type="ECO:0000313" key="3">
    <source>
        <dbReference type="EMBL" id="CAG6395462.1"/>
    </source>
</evidence>
<dbReference type="RefSeq" id="WP_251492613.1">
    <property type="nucleotide sequence ID" value="NZ_CAJSLV010000062.1"/>
</dbReference>
<evidence type="ECO:0008006" key="5">
    <source>
        <dbReference type="Google" id="ProtNLM"/>
    </source>
</evidence>
<dbReference type="EMBL" id="CAJSLV010000062">
    <property type="protein sequence ID" value="CAG6395462.1"/>
    <property type="molecule type" value="Genomic_DNA"/>
</dbReference>
<feature type="chain" id="PRO_5040724993" description="Lipoprotein" evidence="2">
    <location>
        <begin position="29"/>
        <end position="180"/>
    </location>
</feature>
<dbReference type="AlphaFoldDB" id="A0A9W4DX06"/>
<sequence length="180" mass="18540">MPSLRPGVPVLLVAASAAMLTACGKAGAADAHVGARLPTARTLAEADQQLHAYLLDVLPAGAGDSSTRAGAVQAPLPGQTGCNVRGQATHVVTETVLGARDGYATDVVGAFRHRGWHIVGWNGDTPDGSRVTGAAQAGYRLVIRERSDTVDVAIETPCLQGDPLPKRSDFPDDSTDGKHA</sequence>
<keyword evidence="2" id="KW-0732">Signal</keyword>
<feature type="region of interest" description="Disordered" evidence="1">
    <location>
        <begin position="160"/>
        <end position="180"/>
    </location>
</feature>
<gene>
    <name evidence="3" type="ORF">SCOCK_320063</name>
</gene>